<dbReference type="PANTHER" id="PTHR36312">
    <property type="entry name" value="THIONIN-LIKE PROTEIN 1"/>
    <property type="match status" value="1"/>
</dbReference>
<keyword evidence="3" id="KW-1185">Reference proteome</keyword>
<dbReference type="InParanoid" id="B9SQB0"/>
<evidence type="ECO:0000256" key="1">
    <source>
        <dbReference type="SAM" id="SignalP"/>
    </source>
</evidence>
<accession>B9SQB0</accession>
<evidence type="ECO:0000313" key="3">
    <source>
        <dbReference type="Proteomes" id="UP000008311"/>
    </source>
</evidence>
<keyword evidence="1" id="KW-0732">Signal</keyword>
<organism evidence="2 3">
    <name type="scientific">Ricinus communis</name>
    <name type="common">Castor bean</name>
    <dbReference type="NCBI Taxonomy" id="3988"/>
    <lineage>
        <taxon>Eukaryota</taxon>
        <taxon>Viridiplantae</taxon>
        <taxon>Streptophyta</taxon>
        <taxon>Embryophyta</taxon>
        <taxon>Tracheophyta</taxon>
        <taxon>Spermatophyta</taxon>
        <taxon>Magnoliopsida</taxon>
        <taxon>eudicotyledons</taxon>
        <taxon>Gunneridae</taxon>
        <taxon>Pentapetalae</taxon>
        <taxon>rosids</taxon>
        <taxon>fabids</taxon>
        <taxon>Malpighiales</taxon>
        <taxon>Euphorbiaceae</taxon>
        <taxon>Acalyphoideae</taxon>
        <taxon>Acalypheae</taxon>
        <taxon>Ricinus</taxon>
    </lineage>
</organism>
<dbReference type="EMBL" id="EQ974081">
    <property type="protein sequence ID" value="EEF34186.1"/>
    <property type="molecule type" value="Genomic_DNA"/>
</dbReference>
<protein>
    <submittedName>
        <fullName evidence="2">Uncharacterized protein</fullName>
    </submittedName>
</protein>
<evidence type="ECO:0000313" key="2">
    <source>
        <dbReference type="EMBL" id="EEF34186.1"/>
    </source>
</evidence>
<dbReference type="InterPro" id="IPR038975">
    <property type="entry name" value="THNL"/>
</dbReference>
<feature type="chain" id="PRO_5002889567" evidence="1">
    <location>
        <begin position="28"/>
        <end position="114"/>
    </location>
</feature>
<sequence length="114" mass="12268">MDGKGVKTAAGLGLIVFLSMLLGQAAGEDFKTCYVDCYLHCIIDLEKGSPVHPKDLIPCAVKCLKECLITPPSSQKYYCSLGCSFDTCTGHLDDAEKTGSCVEHCSNNVCKNEK</sequence>
<dbReference type="PANTHER" id="PTHR36312:SF3">
    <property type="entry name" value="THIONIN-LIKE PROTEIN 2"/>
    <property type="match status" value="1"/>
</dbReference>
<name>B9SQB0_RICCO</name>
<dbReference type="Proteomes" id="UP000008311">
    <property type="component" value="Unassembled WGS sequence"/>
</dbReference>
<gene>
    <name evidence="2" type="ORF">RCOM_0979880</name>
</gene>
<proteinExistence type="predicted"/>
<reference evidence="3" key="1">
    <citation type="journal article" date="2010" name="Nat. Biotechnol.">
        <title>Draft genome sequence of the oilseed species Ricinus communis.</title>
        <authorList>
            <person name="Chan A.P."/>
            <person name="Crabtree J."/>
            <person name="Zhao Q."/>
            <person name="Lorenzi H."/>
            <person name="Orvis J."/>
            <person name="Puiu D."/>
            <person name="Melake-Berhan A."/>
            <person name="Jones K.M."/>
            <person name="Redman J."/>
            <person name="Chen G."/>
            <person name="Cahoon E.B."/>
            <person name="Gedil M."/>
            <person name="Stanke M."/>
            <person name="Haas B.J."/>
            <person name="Wortman J.R."/>
            <person name="Fraser-Liggett C.M."/>
            <person name="Ravel J."/>
            <person name="Rabinowicz P.D."/>
        </authorList>
    </citation>
    <scope>NUCLEOTIDE SEQUENCE [LARGE SCALE GENOMIC DNA]</scope>
    <source>
        <strain evidence="3">cv. Hale</strain>
    </source>
</reference>
<feature type="signal peptide" evidence="1">
    <location>
        <begin position="1"/>
        <end position="27"/>
    </location>
</feature>
<dbReference type="KEGG" id="rcu:8277213"/>
<dbReference type="OrthoDB" id="1488926at2759"/>
<dbReference type="AlphaFoldDB" id="B9SQB0"/>